<comment type="similarity">
    <text evidence="2">Belongs to the nucleobase:cation symporter-2 (NCS2) (TC 2.A.40) family. Azg-like subfamily.</text>
</comment>
<evidence type="ECO:0000256" key="5">
    <source>
        <dbReference type="ARBA" id="ARBA00022989"/>
    </source>
</evidence>
<comment type="subcellular location">
    <subcellularLocation>
        <location evidence="1">Endomembrane system</location>
        <topology evidence="1">Multi-pass membrane protein</topology>
    </subcellularLocation>
</comment>
<protein>
    <submittedName>
        <fullName evidence="9">MFS transporter</fullName>
    </submittedName>
</protein>
<accession>A0A8J3C6I7</accession>
<dbReference type="InterPro" id="IPR045018">
    <property type="entry name" value="Azg-like"/>
</dbReference>
<dbReference type="GO" id="GO:0012505">
    <property type="term" value="C:endomembrane system"/>
    <property type="evidence" value="ECO:0007669"/>
    <property type="project" value="UniProtKB-SubCell"/>
</dbReference>
<dbReference type="EMBL" id="BMMK01000003">
    <property type="protein sequence ID" value="GGM40881.1"/>
    <property type="molecule type" value="Genomic_DNA"/>
</dbReference>
<keyword evidence="5 8" id="KW-1133">Transmembrane helix</keyword>
<organism evidence="9 10">
    <name type="scientific">Longimycelium tulufanense</name>
    <dbReference type="NCBI Taxonomy" id="907463"/>
    <lineage>
        <taxon>Bacteria</taxon>
        <taxon>Bacillati</taxon>
        <taxon>Actinomycetota</taxon>
        <taxon>Actinomycetes</taxon>
        <taxon>Pseudonocardiales</taxon>
        <taxon>Pseudonocardiaceae</taxon>
        <taxon>Longimycelium</taxon>
    </lineage>
</organism>
<dbReference type="Proteomes" id="UP000637578">
    <property type="component" value="Unassembled WGS sequence"/>
</dbReference>
<dbReference type="InterPro" id="IPR006043">
    <property type="entry name" value="NCS2"/>
</dbReference>
<feature type="transmembrane region" description="Helical" evidence="8">
    <location>
        <begin position="232"/>
        <end position="251"/>
    </location>
</feature>
<dbReference type="Pfam" id="PF00860">
    <property type="entry name" value="Xan_ur_permease"/>
    <property type="match status" value="1"/>
</dbReference>
<evidence type="ECO:0000256" key="2">
    <source>
        <dbReference type="ARBA" id="ARBA00005697"/>
    </source>
</evidence>
<keyword evidence="4 8" id="KW-0812">Transmembrane</keyword>
<evidence type="ECO:0000256" key="1">
    <source>
        <dbReference type="ARBA" id="ARBA00004127"/>
    </source>
</evidence>
<keyword evidence="6 8" id="KW-0472">Membrane</keyword>
<keyword evidence="3" id="KW-0813">Transport</keyword>
<name>A0A8J3C6I7_9PSEU</name>
<feature type="transmembrane region" description="Helical" evidence="8">
    <location>
        <begin position="281"/>
        <end position="302"/>
    </location>
</feature>
<keyword evidence="10" id="KW-1185">Reference proteome</keyword>
<evidence type="ECO:0000256" key="8">
    <source>
        <dbReference type="SAM" id="Phobius"/>
    </source>
</evidence>
<evidence type="ECO:0000313" key="9">
    <source>
        <dbReference type="EMBL" id="GGM40881.1"/>
    </source>
</evidence>
<evidence type="ECO:0000313" key="10">
    <source>
        <dbReference type="Proteomes" id="UP000637578"/>
    </source>
</evidence>
<comment type="caution">
    <text evidence="9">The sequence shown here is derived from an EMBL/GenBank/DDBJ whole genome shotgun (WGS) entry which is preliminary data.</text>
</comment>
<sequence>MTLRDDTRTTDVHTGEPPAAPPETRWSVLDRFFEISARGSTLSREIRGGVTTFVAMSYIILLNPLILGASADITGARLTTEQLTTATALSAAVMTLLMGVVGKAPLAIAAGLGINGVVAFQMAPAMTWAQAFGLVVLEGVCIVLMAISGVRERIINAIPAPMKTAITVGIGLYIALVGLVSAGFVTRTPDSANSTVPVRMGLDGHLEGWPILVFCVGLLLMIVLVSRRTPGAVLISIVVATLLAIGLNTMFRIPEWGLVEPKVPDSVVGSPDFSLFGQVDLFGGFVTAGVITATVFLFTLVLSGFFDAMGTITSVCSEAKLTDNKGKVRGMGRILLVDGAGAVSGGATGSSPNTVFLESAAGVGEGARTGLSSVVTGLLFGAALLFTPLAAVVPAQAAAPALVVVGGMMVAQCRHIPWQDSDYTIPVFLTAAVIPFTYSITNGIGAGLIAFVLVKTFKGKWREAGWVMTLIAALFAVYFAVEPIEALLKG</sequence>
<evidence type="ECO:0000256" key="3">
    <source>
        <dbReference type="ARBA" id="ARBA00022448"/>
    </source>
</evidence>
<evidence type="ECO:0000256" key="4">
    <source>
        <dbReference type="ARBA" id="ARBA00022692"/>
    </source>
</evidence>
<reference evidence="9" key="1">
    <citation type="journal article" date="2014" name="Int. J. Syst. Evol. Microbiol.">
        <title>Complete genome sequence of Corynebacterium casei LMG S-19264T (=DSM 44701T), isolated from a smear-ripened cheese.</title>
        <authorList>
            <consortium name="US DOE Joint Genome Institute (JGI-PGF)"/>
            <person name="Walter F."/>
            <person name="Albersmeier A."/>
            <person name="Kalinowski J."/>
            <person name="Ruckert C."/>
        </authorList>
    </citation>
    <scope>NUCLEOTIDE SEQUENCE</scope>
    <source>
        <strain evidence="9">CGMCC 4.5737</strain>
    </source>
</reference>
<proteinExistence type="inferred from homology"/>
<dbReference type="GO" id="GO:0005345">
    <property type="term" value="F:purine nucleobase transmembrane transporter activity"/>
    <property type="evidence" value="ECO:0007669"/>
    <property type="project" value="TreeGrafter"/>
</dbReference>
<dbReference type="PANTHER" id="PTHR43337">
    <property type="entry name" value="XANTHINE/URACIL PERMEASE C887.17-RELATED"/>
    <property type="match status" value="1"/>
</dbReference>
<feature type="compositionally biased region" description="Basic and acidic residues" evidence="7">
    <location>
        <begin position="1"/>
        <end position="14"/>
    </location>
</feature>
<feature type="transmembrane region" description="Helical" evidence="8">
    <location>
        <begin position="129"/>
        <end position="150"/>
    </location>
</feature>
<feature type="transmembrane region" description="Helical" evidence="8">
    <location>
        <begin position="378"/>
        <end position="411"/>
    </location>
</feature>
<feature type="transmembrane region" description="Helical" evidence="8">
    <location>
        <begin position="206"/>
        <end position="225"/>
    </location>
</feature>
<feature type="transmembrane region" description="Helical" evidence="8">
    <location>
        <begin position="48"/>
        <end position="71"/>
    </location>
</feature>
<dbReference type="GO" id="GO:0005886">
    <property type="term" value="C:plasma membrane"/>
    <property type="evidence" value="ECO:0007669"/>
    <property type="project" value="TreeGrafter"/>
</dbReference>
<dbReference type="PANTHER" id="PTHR43337:SF1">
    <property type="entry name" value="XANTHINE_URACIL PERMEASE C887.17-RELATED"/>
    <property type="match status" value="1"/>
</dbReference>
<feature type="region of interest" description="Disordered" evidence="7">
    <location>
        <begin position="1"/>
        <end position="23"/>
    </location>
</feature>
<feature type="transmembrane region" description="Helical" evidence="8">
    <location>
        <begin position="423"/>
        <end position="452"/>
    </location>
</feature>
<evidence type="ECO:0000256" key="7">
    <source>
        <dbReference type="SAM" id="MobiDB-lite"/>
    </source>
</evidence>
<feature type="transmembrane region" description="Helical" evidence="8">
    <location>
        <begin position="464"/>
        <end position="481"/>
    </location>
</feature>
<evidence type="ECO:0000256" key="6">
    <source>
        <dbReference type="ARBA" id="ARBA00023136"/>
    </source>
</evidence>
<gene>
    <name evidence="9" type="primary">pbuG</name>
    <name evidence="9" type="ORF">GCM10012275_09800</name>
</gene>
<reference evidence="9" key="2">
    <citation type="submission" date="2020-09" db="EMBL/GenBank/DDBJ databases">
        <authorList>
            <person name="Sun Q."/>
            <person name="Zhou Y."/>
        </authorList>
    </citation>
    <scope>NUCLEOTIDE SEQUENCE</scope>
    <source>
        <strain evidence="9">CGMCC 4.5737</strain>
    </source>
</reference>
<dbReference type="AlphaFoldDB" id="A0A8J3C6I7"/>
<feature type="transmembrane region" description="Helical" evidence="8">
    <location>
        <begin position="162"/>
        <end position="186"/>
    </location>
</feature>